<reference evidence="12 13" key="1">
    <citation type="journal article" date="2008" name="J. Bacteriol.">
        <title>The genome of Heliobacterium modesticaldum, a phototrophic representative of the Firmicutes containing the simplest photosynthetic apparatus.</title>
        <authorList>
            <person name="Sattley W.M."/>
            <person name="Madigan M.T."/>
            <person name="Swingley W.D."/>
            <person name="Cheung P.C."/>
            <person name="Clocksin K.M."/>
            <person name="Conrad A.L."/>
            <person name="Dejesa L.C."/>
            <person name="Honchak B.M."/>
            <person name="Jung D.O."/>
            <person name="Karbach L.E."/>
            <person name="Kurdoglu A."/>
            <person name="Lahiri S."/>
            <person name="Mastrian S.D."/>
            <person name="Page L.E."/>
            <person name="Taylor H.L."/>
            <person name="Wang Z.T."/>
            <person name="Raymond J."/>
            <person name="Chen M."/>
            <person name="Blankenship R.E."/>
            <person name="Touchman J.W."/>
        </authorList>
    </citation>
    <scope>NUCLEOTIDE SEQUENCE [LARGE SCALE GENOMIC DNA]</scope>
    <source>
        <strain evidence="13">ATCC 51547 / Ice1</strain>
    </source>
</reference>
<dbReference type="GO" id="GO:0003908">
    <property type="term" value="F:methylated-DNA-[protein]-cysteine S-methyltransferase activity"/>
    <property type="evidence" value="ECO:0007669"/>
    <property type="project" value="UniProtKB-UniRule"/>
</dbReference>
<evidence type="ECO:0000256" key="6">
    <source>
        <dbReference type="ARBA" id="ARBA00022763"/>
    </source>
</evidence>
<evidence type="ECO:0000259" key="10">
    <source>
        <dbReference type="Pfam" id="PF01035"/>
    </source>
</evidence>
<dbReference type="RefSeq" id="WP_012282068.1">
    <property type="nucleotide sequence ID" value="NC_010337.2"/>
</dbReference>
<keyword evidence="7 9" id="KW-0234">DNA repair</keyword>
<dbReference type="Pfam" id="PF02870">
    <property type="entry name" value="Methyltransf_1N"/>
    <property type="match status" value="1"/>
</dbReference>
<evidence type="ECO:0000256" key="8">
    <source>
        <dbReference type="ARBA" id="ARBA00049348"/>
    </source>
</evidence>
<keyword evidence="3 9" id="KW-0963">Cytoplasm</keyword>
<protein>
    <recommendedName>
        <fullName evidence="9">Methylated-DNA--protein-cysteine methyltransferase</fullName>
        <ecNumber evidence="9">2.1.1.63</ecNumber>
    </recommendedName>
    <alternativeName>
        <fullName evidence="9">6-O-methylguanine-DNA methyltransferase</fullName>
        <shortName evidence="9">MGMT</shortName>
    </alternativeName>
    <alternativeName>
        <fullName evidence="9">O-6-methylguanine-DNA-alkyltransferase</fullName>
    </alternativeName>
</protein>
<evidence type="ECO:0000256" key="1">
    <source>
        <dbReference type="ARBA" id="ARBA00001286"/>
    </source>
</evidence>
<dbReference type="Pfam" id="PF01035">
    <property type="entry name" value="DNA_binding_1"/>
    <property type="match status" value="1"/>
</dbReference>
<dbReference type="SUPFAM" id="SSF46767">
    <property type="entry name" value="Methylated DNA-protein cysteine methyltransferase, C-terminal domain"/>
    <property type="match status" value="1"/>
</dbReference>
<dbReference type="KEGG" id="hmo:HM1_1035"/>
<dbReference type="InterPro" id="IPR023546">
    <property type="entry name" value="MGMT"/>
</dbReference>
<comment type="catalytic activity">
    <reaction evidence="1 9">
        <text>a 4-O-methyl-thymidine in DNA + L-cysteinyl-[protein] = a thymidine in DNA + S-methyl-L-cysteinyl-[protein]</text>
        <dbReference type="Rhea" id="RHEA:53428"/>
        <dbReference type="Rhea" id="RHEA-COMP:10131"/>
        <dbReference type="Rhea" id="RHEA-COMP:10132"/>
        <dbReference type="Rhea" id="RHEA-COMP:13555"/>
        <dbReference type="Rhea" id="RHEA-COMP:13556"/>
        <dbReference type="ChEBI" id="CHEBI:29950"/>
        <dbReference type="ChEBI" id="CHEBI:82612"/>
        <dbReference type="ChEBI" id="CHEBI:137386"/>
        <dbReference type="ChEBI" id="CHEBI:137387"/>
        <dbReference type="EC" id="2.1.1.63"/>
    </reaction>
</comment>
<dbReference type="SUPFAM" id="SSF53155">
    <property type="entry name" value="Methylated DNA-protein cysteine methyltransferase domain"/>
    <property type="match status" value="1"/>
</dbReference>
<evidence type="ECO:0000256" key="5">
    <source>
        <dbReference type="ARBA" id="ARBA00022679"/>
    </source>
</evidence>
<evidence type="ECO:0000256" key="3">
    <source>
        <dbReference type="ARBA" id="ARBA00022490"/>
    </source>
</evidence>
<evidence type="ECO:0000256" key="7">
    <source>
        <dbReference type="ARBA" id="ARBA00023204"/>
    </source>
</evidence>
<evidence type="ECO:0000259" key="11">
    <source>
        <dbReference type="Pfam" id="PF02870"/>
    </source>
</evidence>
<sequence length="167" mass="18360">MAEEHCTYYASPIGLIEIRGSEQGIWTISFAEEADGHGQRQGTGRLPPCLQACARQLDEYFQGARQTFSLALAPRGTAFQRRVWDALAAIPFGESRSYRQIAEAVGNPKAVRAVGGANHNNPISIVIPCHRVIGSDGSLTGYAGGLWRKEWLLNHEKRLDKEALLMP</sequence>
<dbReference type="EMBL" id="CP000930">
    <property type="protein sequence ID" value="ABZ83539.1"/>
    <property type="molecule type" value="Genomic_DNA"/>
</dbReference>
<keyword evidence="4 9" id="KW-0489">Methyltransferase</keyword>
<comment type="similarity">
    <text evidence="2 9">Belongs to the MGMT family.</text>
</comment>
<feature type="active site" description="Nucleophile; methyl group acceptor" evidence="9">
    <location>
        <position position="129"/>
    </location>
</feature>
<dbReference type="InterPro" id="IPR001497">
    <property type="entry name" value="MethylDNA_cys_MeTrfase_AS"/>
</dbReference>
<evidence type="ECO:0000256" key="9">
    <source>
        <dbReference type="HAMAP-Rule" id="MF_00772"/>
    </source>
</evidence>
<dbReference type="InterPro" id="IPR036388">
    <property type="entry name" value="WH-like_DNA-bd_sf"/>
</dbReference>
<dbReference type="HAMAP" id="MF_00772">
    <property type="entry name" value="OGT"/>
    <property type="match status" value="1"/>
</dbReference>
<dbReference type="PANTHER" id="PTHR10815:SF13">
    <property type="entry name" value="METHYLATED-DNA--PROTEIN-CYSTEINE METHYLTRANSFERASE"/>
    <property type="match status" value="1"/>
</dbReference>
<dbReference type="GO" id="GO:0006307">
    <property type="term" value="P:DNA alkylation repair"/>
    <property type="evidence" value="ECO:0007669"/>
    <property type="project" value="UniProtKB-UniRule"/>
</dbReference>
<keyword evidence="5 9" id="KW-0808">Transferase</keyword>
<evidence type="ECO:0000313" key="13">
    <source>
        <dbReference type="Proteomes" id="UP000008550"/>
    </source>
</evidence>
<evidence type="ECO:0000313" key="12">
    <source>
        <dbReference type="EMBL" id="ABZ83539.1"/>
    </source>
</evidence>
<keyword evidence="13" id="KW-1185">Reference proteome</keyword>
<name>B0TIB9_HELMI</name>
<dbReference type="STRING" id="498761.HM1_1035"/>
<evidence type="ECO:0000256" key="2">
    <source>
        <dbReference type="ARBA" id="ARBA00008711"/>
    </source>
</evidence>
<dbReference type="NCBIfam" id="TIGR00589">
    <property type="entry name" value="ogt"/>
    <property type="match status" value="1"/>
</dbReference>
<comment type="catalytic activity">
    <reaction evidence="8 9">
        <text>a 6-O-methyl-2'-deoxyguanosine in DNA + L-cysteinyl-[protein] = S-methyl-L-cysteinyl-[protein] + a 2'-deoxyguanosine in DNA</text>
        <dbReference type="Rhea" id="RHEA:24000"/>
        <dbReference type="Rhea" id="RHEA-COMP:10131"/>
        <dbReference type="Rhea" id="RHEA-COMP:10132"/>
        <dbReference type="Rhea" id="RHEA-COMP:11367"/>
        <dbReference type="Rhea" id="RHEA-COMP:11368"/>
        <dbReference type="ChEBI" id="CHEBI:29950"/>
        <dbReference type="ChEBI" id="CHEBI:82612"/>
        <dbReference type="ChEBI" id="CHEBI:85445"/>
        <dbReference type="ChEBI" id="CHEBI:85448"/>
        <dbReference type="EC" id="2.1.1.63"/>
    </reaction>
</comment>
<organism evidence="12 13">
    <name type="scientific">Heliobacterium modesticaldum (strain ATCC 51547 / Ice1)</name>
    <dbReference type="NCBI Taxonomy" id="498761"/>
    <lineage>
        <taxon>Bacteria</taxon>
        <taxon>Bacillati</taxon>
        <taxon>Bacillota</taxon>
        <taxon>Clostridia</taxon>
        <taxon>Eubacteriales</taxon>
        <taxon>Heliobacteriaceae</taxon>
        <taxon>Heliomicrobium</taxon>
    </lineage>
</organism>
<feature type="domain" description="Methylguanine DNA methyltransferase ribonuclease-like" evidence="11">
    <location>
        <begin position="5"/>
        <end position="73"/>
    </location>
</feature>
<dbReference type="EC" id="2.1.1.63" evidence="9"/>
<dbReference type="AlphaFoldDB" id="B0TIB9"/>
<dbReference type="FunFam" id="1.10.10.10:FF:000214">
    <property type="entry name" value="Methylated-DNA--protein-cysteine methyltransferase"/>
    <property type="match status" value="1"/>
</dbReference>
<dbReference type="Gene3D" id="3.30.160.70">
    <property type="entry name" value="Methylated DNA-protein cysteine methyltransferase domain"/>
    <property type="match status" value="1"/>
</dbReference>
<dbReference type="GO" id="GO:0005737">
    <property type="term" value="C:cytoplasm"/>
    <property type="evidence" value="ECO:0007669"/>
    <property type="project" value="UniProtKB-SubCell"/>
</dbReference>
<accession>B0TIB9</accession>
<dbReference type="InterPro" id="IPR036631">
    <property type="entry name" value="MGMT_N_sf"/>
</dbReference>
<dbReference type="eggNOG" id="COG0350">
    <property type="taxonomic scope" value="Bacteria"/>
</dbReference>
<keyword evidence="6 9" id="KW-0227">DNA damage</keyword>
<evidence type="ECO:0000256" key="4">
    <source>
        <dbReference type="ARBA" id="ARBA00022603"/>
    </source>
</evidence>
<gene>
    <name evidence="12" type="ORF">HM1_1035</name>
</gene>
<dbReference type="GO" id="GO:0032259">
    <property type="term" value="P:methylation"/>
    <property type="evidence" value="ECO:0007669"/>
    <property type="project" value="UniProtKB-KW"/>
</dbReference>
<dbReference type="InterPro" id="IPR036217">
    <property type="entry name" value="MethylDNA_cys_MeTrfase_DNAb"/>
</dbReference>
<comment type="subcellular location">
    <subcellularLocation>
        <location evidence="9">Cytoplasm</location>
    </subcellularLocation>
</comment>
<feature type="domain" description="Methylated-DNA-[protein]-cysteine S-methyltransferase DNA binding" evidence="10">
    <location>
        <begin position="78"/>
        <end position="157"/>
    </location>
</feature>
<dbReference type="CDD" id="cd06445">
    <property type="entry name" value="ATase"/>
    <property type="match status" value="1"/>
</dbReference>
<comment type="function">
    <text evidence="9">Involved in the cellular defense against the biological effects of O6-methylguanine (O6-MeG) and O4-methylthymine (O4-MeT) in DNA. Repairs the methylated nucleobase in DNA by stoichiometrically transferring the methyl group to a cysteine residue in the enzyme. This is a suicide reaction: the enzyme is irreversibly inactivated.</text>
</comment>
<dbReference type="Proteomes" id="UP000008550">
    <property type="component" value="Chromosome"/>
</dbReference>
<dbReference type="PANTHER" id="PTHR10815">
    <property type="entry name" value="METHYLATED-DNA--PROTEIN-CYSTEINE METHYLTRANSFERASE"/>
    <property type="match status" value="1"/>
</dbReference>
<dbReference type="PROSITE" id="PS00374">
    <property type="entry name" value="MGMT"/>
    <property type="match status" value="1"/>
</dbReference>
<comment type="miscellaneous">
    <text evidence="9">This enzyme catalyzes only one turnover and therefore is not strictly catalytic. According to one definition, an enzyme is a biocatalyst that acts repeatedly and over many reaction cycles.</text>
</comment>
<dbReference type="InterPro" id="IPR008332">
    <property type="entry name" value="MethylG_MeTrfase_N"/>
</dbReference>
<dbReference type="HOGENOM" id="CLU_000445_52_2_9"/>
<proteinExistence type="inferred from homology"/>
<dbReference type="InterPro" id="IPR014048">
    <property type="entry name" value="MethylDNA_cys_MeTrfase_DNA-bd"/>
</dbReference>
<dbReference type="OrthoDB" id="9802228at2"/>
<dbReference type="Gene3D" id="1.10.10.10">
    <property type="entry name" value="Winged helix-like DNA-binding domain superfamily/Winged helix DNA-binding domain"/>
    <property type="match status" value="1"/>
</dbReference>